<feature type="transmembrane region" description="Helical" evidence="2">
    <location>
        <begin position="371"/>
        <end position="389"/>
    </location>
</feature>
<feature type="transmembrane region" description="Helical" evidence="2">
    <location>
        <begin position="451"/>
        <end position="476"/>
    </location>
</feature>
<protein>
    <submittedName>
        <fullName evidence="3">Uncharacterized protein</fullName>
    </submittedName>
</protein>
<dbReference type="RefSeq" id="XP_016250082.1">
    <property type="nucleotide sequence ID" value="XM_016392563.1"/>
</dbReference>
<dbReference type="AlphaFoldDB" id="A0A0D1ZPE3"/>
<keyword evidence="4" id="KW-1185">Reference proteome</keyword>
<evidence type="ECO:0000256" key="2">
    <source>
        <dbReference type="SAM" id="Phobius"/>
    </source>
</evidence>
<evidence type="ECO:0000313" key="3">
    <source>
        <dbReference type="EMBL" id="KIW29866.1"/>
    </source>
</evidence>
<dbReference type="Pfam" id="PF01544">
    <property type="entry name" value="CorA"/>
    <property type="match status" value="1"/>
</dbReference>
<dbReference type="GO" id="GO:0016020">
    <property type="term" value="C:membrane"/>
    <property type="evidence" value="ECO:0007669"/>
    <property type="project" value="InterPro"/>
</dbReference>
<dbReference type="GeneID" id="27344846"/>
<gene>
    <name evidence="3" type="ORF">PV07_05652</name>
</gene>
<proteinExistence type="predicted"/>
<dbReference type="Gene3D" id="1.20.58.340">
    <property type="entry name" value="Magnesium transport protein CorA, transmembrane region"/>
    <property type="match status" value="1"/>
</dbReference>
<reference evidence="3 4" key="1">
    <citation type="submission" date="2015-01" db="EMBL/GenBank/DDBJ databases">
        <title>The Genome Sequence of Cladophialophora immunda CBS83496.</title>
        <authorList>
            <consortium name="The Broad Institute Genomics Platform"/>
            <person name="Cuomo C."/>
            <person name="de Hoog S."/>
            <person name="Gorbushina A."/>
            <person name="Stielow B."/>
            <person name="Teixiera M."/>
            <person name="Abouelleil A."/>
            <person name="Chapman S.B."/>
            <person name="Priest M."/>
            <person name="Young S.K."/>
            <person name="Wortman J."/>
            <person name="Nusbaum C."/>
            <person name="Birren B."/>
        </authorList>
    </citation>
    <scope>NUCLEOTIDE SEQUENCE [LARGE SCALE GENOMIC DNA]</scope>
    <source>
        <strain evidence="3 4">CBS 83496</strain>
    </source>
</reference>
<keyword evidence="2" id="KW-0812">Transmembrane</keyword>
<evidence type="ECO:0000313" key="4">
    <source>
        <dbReference type="Proteomes" id="UP000054466"/>
    </source>
</evidence>
<feature type="region of interest" description="Disordered" evidence="1">
    <location>
        <begin position="1"/>
        <end position="29"/>
    </location>
</feature>
<dbReference type="STRING" id="569365.A0A0D1ZPE3"/>
<feature type="transmembrane region" description="Helical" evidence="2">
    <location>
        <begin position="488"/>
        <end position="512"/>
    </location>
</feature>
<dbReference type="InterPro" id="IPR002523">
    <property type="entry name" value="MgTranspt_CorA/ZnTranspt_ZntB"/>
</dbReference>
<evidence type="ECO:0000256" key="1">
    <source>
        <dbReference type="SAM" id="MobiDB-lite"/>
    </source>
</evidence>
<dbReference type="OrthoDB" id="3231000at2759"/>
<accession>A0A0D1ZPE3</accession>
<dbReference type="EMBL" id="KN847042">
    <property type="protein sequence ID" value="KIW29866.1"/>
    <property type="molecule type" value="Genomic_DNA"/>
</dbReference>
<organism evidence="3 4">
    <name type="scientific">Cladophialophora immunda</name>
    <dbReference type="NCBI Taxonomy" id="569365"/>
    <lineage>
        <taxon>Eukaryota</taxon>
        <taxon>Fungi</taxon>
        <taxon>Dikarya</taxon>
        <taxon>Ascomycota</taxon>
        <taxon>Pezizomycotina</taxon>
        <taxon>Eurotiomycetes</taxon>
        <taxon>Chaetothyriomycetidae</taxon>
        <taxon>Chaetothyriales</taxon>
        <taxon>Herpotrichiellaceae</taxon>
        <taxon>Cladophialophora</taxon>
    </lineage>
</organism>
<name>A0A0D1ZPE3_9EURO</name>
<dbReference type="HOGENOM" id="CLU_526750_0_0_1"/>
<feature type="compositionally biased region" description="Polar residues" evidence="1">
    <location>
        <begin position="1"/>
        <end position="19"/>
    </location>
</feature>
<keyword evidence="2" id="KW-0472">Membrane</keyword>
<dbReference type="Proteomes" id="UP000054466">
    <property type="component" value="Unassembled WGS sequence"/>
</dbReference>
<feature type="transmembrane region" description="Helical" evidence="2">
    <location>
        <begin position="401"/>
        <end position="425"/>
    </location>
</feature>
<dbReference type="VEuPathDB" id="FungiDB:PV07_05652"/>
<keyword evidence="2" id="KW-1133">Transmembrane helix</keyword>
<dbReference type="GO" id="GO:0046873">
    <property type="term" value="F:metal ion transmembrane transporter activity"/>
    <property type="evidence" value="ECO:0007669"/>
    <property type="project" value="InterPro"/>
</dbReference>
<sequence>MVIMESQVTQMPSQEQKTAPSPEDKAIAPVRSDPAGLVMQVIDVSYDGKRSRSPLQLNDDINGIEAALQNLPPHKDGIARVFDLYPRGKCRDHNGWQSNVSKHFREEYPGLRITPRLFPESRIKNDLWNISRQWAGNAEGTGISTKTSLKVDGKDSLNTASSFLVCYYYGINKLLVIVINEQHLLVGTAPPEYTYFDRIAPENRFIAMANGSRDRLTKLLVLDFLSSSVYLSPATQLELWRNPGSFFDLPTWEHSAVIAGVSSITANTVEVYIDSLALREVVLQELQELAEAIDFVVESLRKYSNPKEKAFATQQRDSSSSNAVDERMFILQQMCYQRRKNVERSIEQLNRTFEAKSKALNIQESASVRRLTILATIFLPLSLSTSILSMQSRFKELHLKLYDLVGVFVIIGTVAVIILLLVRAITDIASSAIFRDLSNPNRIWARHEKSIWGLLSVLGRIWFASTWAVLMVSFLFGMLKDVMLGVKILGFGFVGLLGYAILVCVVILHRIYLQLGK</sequence>